<accession>A0A0F9CST7</accession>
<name>A0A0F9CST7_9ZZZZ</name>
<organism evidence="1">
    <name type="scientific">marine sediment metagenome</name>
    <dbReference type="NCBI Taxonomy" id="412755"/>
    <lineage>
        <taxon>unclassified sequences</taxon>
        <taxon>metagenomes</taxon>
        <taxon>ecological metagenomes</taxon>
    </lineage>
</organism>
<gene>
    <name evidence="1" type="ORF">LCGC14_2287410</name>
</gene>
<sequence>MTYIKFDFYGKNLADYKKAKIILEDIKSLEGCSKANFYLEESVTFAGYSSMIIEWTKDNKEFLVALATLLYMLLKDKKDKWDKVILNKKLEITYKDNPREIKVKLEESYK</sequence>
<comment type="caution">
    <text evidence="1">The sequence shown here is derived from an EMBL/GenBank/DDBJ whole genome shotgun (WGS) entry which is preliminary data.</text>
</comment>
<reference evidence="1" key="1">
    <citation type="journal article" date="2015" name="Nature">
        <title>Complex archaea that bridge the gap between prokaryotes and eukaryotes.</title>
        <authorList>
            <person name="Spang A."/>
            <person name="Saw J.H."/>
            <person name="Jorgensen S.L."/>
            <person name="Zaremba-Niedzwiedzka K."/>
            <person name="Martijn J."/>
            <person name="Lind A.E."/>
            <person name="van Eijk R."/>
            <person name="Schleper C."/>
            <person name="Guy L."/>
            <person name="Ettema T.J."/>
        </authorList>
    </citation>
    <scope>NUCLEOTIDE SEQUENCE</scope>
</reference>
<dbReference type="AlphaFoldDB" id="A0A0F9CST7"/>
<protein>
    <submittedName>
        <fullName evidence="1">Uncharacterized protein</fullName>
    </submittedName>
</protein>
<proteinExistence type="predicted"/>
<dbReference type="EMBL" id="LAZR01031964">
    <property type="protein sequence ID" value="KKL52244.1"/>
    <property type="molecule type" value="Genomic_DNA"/>
</dbReference>
<evidence type="ECO:0000313" key="1">
    <source>
        <dbReference type="EMBL" id="KKL52244.1"/>
    </source>
</evidence>